<name>T1B7U3_9ZZZZ</name>
<evidence type="ECO:0000256" key="5">
    <source>
        <dbReference type="ARBA" id="ARBA00023235"/>
    </source>
</evidence>
<protein>
    <submittedName>
        <fullName evidence="8">DNA topoisomerase I</fullName>
    </submittedName>
</protein>
<feature type="non-terminal residue" evidence="8">
    <location>
        <position position="458"/>
    </location>
</feature>
<dbReference type="PANTHER" id="PTHR11390">
    <property type="entry name" value="PROKARYOTIC DNA TOPOISOMERASE"/>
    <property type="match status" value="1"/>
</dbReference>
<evidence type="ECO:0000256" key="4">
    <source>
        <dbReference type="ARBA" id="ARBA00023125"/>
    </source>
</evidence>
<dbReference type="Gene3D" id="2.70.20.10">
    <property type="entry name" value="Topoisomerase I, domain 3"/>
    <property type="match status" value="1"/>
</dbReference>
<gene>
    <name evidence="8" type="ORF">B1B_11295</name>
</gene>
<dbReference type="AlphaFoldDB" id="T1B7U3"/>
<evidence type="ECO:0000256" key="2">
    <source>
        <dbReference type="ARBA" id="ARBA00022833"/>
    </source>
</evidence>
<feature type="domain" description="Topo IA-type catalytic" evidence="7">
    <location>
        <begin position="1"/>
        <end position="197"/>
    </location>
</feature>
<dbReference type="GO" id="GO:0006310">
    <property type="term" value="P:DNA recombination"/>
    <property type="evidence" value="ECO:0007669"/>
    <property type="project" value="TreeGrafter"/>
</dbReference>
<dbReference type="GO" id="GO:0006265">
    <property type="term" value="P:DNA topological change"/>
    <property type="evidence" value="ECO:0007669"/>
    <property type="project" value="InterPro"/>
</dbReference>
<dbReference type="SUPFAM" id="SSF57783">
    <property type="entry name" value="Zinc beta-ribbon"/>
    <property type="match status" value="1"/>
</dbReference>
<dbReference type="GO" id="GO:0003917">
    <property type="term" value="F:DNA topoisomerase type I (single strand cut, ATP-independent) activity"/>
    <property type="evidence" value="ECO:0007669"/>
    <property type="project" value="InterPro"/>
</dbReference>
<dbReference type="InterPro" id="IPR013498">
    <property type="entry name" value="Topo_IA_Znf"/>
</dbReference>
<dbReference type="GO" id="GO:0003677">
    <property type="term" value="F:DNA binding"/>
    <property type="evidence" value="ECO:0007669"/>
    <property type="project" value="UniProtKB-KW"/>
</dbReference>
<dbReference type="GO" id="GO:0005694">
    <property type="term" value="C:chromosome"/>
    <property type="evidence" value="ECO:0007669"/>
    <property type="project" value="InterPro"/>
</dbReference>
<feature type="non-terminal residue" evidence="8">
    <location>
        <position position="1"/>
    </location>
</feature>
<keyword evidence="4" id="KW-0238">DNA-binding</keyword>
<sequence length="458" mass="50399">TAAIDPKKLKPDAARIYELVVRRFLATVGPDAIGLKRTGKIDVRGEKFDAHGQTITDPGWYRIYPYYQPEETVVPVLVVGEKVGLDEIKLQQEETKPPRRYTQGTLIQEMERLGLGTKSTRHDVLQKLFDRHYINQRGLEPTTTGIAVTEALKAYAPLVTRPEMTHQLEEDMQLVAESKKPKAEVLSESREMLREAYMLLAANTEGVRGTLTGALDRQHFVGPCIKCGGALRIQRSPRGTRWVQCSNNPGNCTASYALPSAGFIEPAPDFLCGVCKVPRVKIVFRGQRPDLYCINPECTEHDKAFRIGVCPTCSKPLEIRYSFLGKRFVGCTGYPDCRTTYPLPQRGKLEKDQPPCPVCHAPVVTAIEAGRPPWTLCVNPNCPSRAEAEKAKKEKAEARAEAKAVAAKAKKSAARAKGKSAAKKGSKRTGSAPASGRAAVPRRRKAAASTESAARPRR</sequence>
<evidence type="ECO:0000313" key="8">
    <source>
        <dbReference type="EMBL" id="EQD50280.1"/>
    </source>
</evidence>
<evidence type="ECO:0000256" key="1">
    <source>
        <dbReference type="ARBA" id="ARBA00022723"/>
    </source>
</evidence>
<dbReference type="InterPro" id="IPR013497">
    <property type="entry name" value="Topo_IA_cen"/>
</dbReference>
<dbReference type="GO" id="GO:0046872">
    <property type="term" value="F:metal ion binding"/>
    <property type="evidence" value="ECO:0007669"/>
    <property type="project" value="UniProtKB-KW"/>
</dbReference>
<feature type="region of interest" description="Disordered" evidence="6">
    <location>
        <begin position="393"/>
        <end position="458"/>
    </location>
</feature>
<dbReference type="InterPro" id="IPR013824">
    <property type="entry name" value="Topo_IA_cen_sub1"/>
</dbReference>
<evidence type="ECO:0000256" key="3">
    <source>
        <dbReference type="ARBA" id="ARBA00023029"/>
    </source>
</evidence>
<dbReference type="InterPro" id="IPR000380">
    <property type="entry name" value="Topo_IA"/>
</dbReference>
<dbReference type="Pfam" id="PF01131">
    <property type="entry name" value="Topoisom_bac"/>
    <property type="match status" value="1"/>
</dbReference>
<keyword evidence="2" id="KW-0862">Zinc</keyword>
<keyword evidence="1" id="KW-0479">Metal-binding</keyword>
<organism evidence="8">
    <name type="scientific">mine drainage metagenome</name>
    <dbReference type="NCBI Taxonomy" id="410659"/>
    <lineage>
        <taxon>unclassified sequences</taxon>
        <taxon>metagenomes</taxon>
        <taxon>ecological metagenomes</taxon>
    </lineage>
</organism>
<dbReference type="GO" id="GO:0006281">
    <property type="term" value="P:DNA repair"/>
    <property type="evidence" value="ECO:0007669"/>
    <property type="project" value="TreeGrafter"/>
</dbReference>
<comment type="caution">
    <text evidence="8">The sequence shown here is derived from an EMBL/GenBank/DDBJ whole genome shotgun (WGS) entry which is preliminary data.</text>
</comment>
<keyword evidence="5 8" id="KW-0413">Isomerase</keyword>
<feature type="compositionally biased region" description="Basic and acidic residues" evidence="6">
    <location>
        <begin position="393"/>
        <end position="402"/>
    </location>
</feature>
<dbReference type="InterPro" id="IPR013825">
    <property type="entry name" value="Topo_IA_cen_sub2"/>
</dbReference>
<dbReference type="Pfam" id="PF01396">
    <property type="entry name" value="Zn_ribbon_Top1"/>
    <property type="match status" value="2"/>
</dbReference>
<feature type="compositionally biased region" description="Basic residues" evidence="6">
    <location>
        <begin position="408"/>
        <end position="427"/>
    </location>
</feature>
<dbReference type="InterPro" id="IPR023405">
    <property type="entry name" value="Topo_IA_core_domain"/>
</dbReference>
<evidence type="ECO:0000259" key="7">
    <source>
        <dbReference type="PROSITE" id="PS52039"/>
    </source>
</evidence>
<dbReference type="InterPro" id="IPR013826">
    <property type="entry name" value="Topo_IA_cen_sub3"/>
</dbReference>
<dbReference type="EMBL" id="AUZY01007322">
    <property type="protein sequence ID" value="EQD50280.1"/>
    <property type="molecule type" value="Genomic_DNA"/>
</dbReference>
<accession>T1B7U3</accession>
<dbReference type="InterPro" id="IPR003602">
    <property type="entry name" value="Topo_IA_DNA-bd_dom"/>
</dbReference>
<dbReference type="PANTHER" id="PTHR11390:SF26">
    <property type="entry name" value="DNA TOPOISOMERASE 1"/>
    <property type="match status" value="1"/>
</dbReference>
<dbReference type="Gene3D" id="3.30.65.10">
    <property type="entry name" value="Bacterial Topoisomerase I, domain 1"/>
    <property type="match status" value="1"/>
</dbReference>
<keyword evidence="3" id="KW-0799">Topoisomerase</keyword>
<dbReference type="SUPFAM" id="SSF56712">
    <property type="entry name" value="Prokaryotic type I DNA topoisomerase"/>
    <property type="match status" value="1"/>
</dbReference>
<dbReference type="SMART" id="SM00437">
    <property type="entry name" value="TOP1Ac"/>
    <property type="match status" value="1"/>
</dbReference>
<dbReference type="PRINTS" id="PR00417">
    <property type="entry name" value="PRTPISMRASEI"/>
</dbReference>
<dbReference type="Gene3D" id="1.10.290.10">
    <property type="entry name" value="Topoisomerase I, domain 4"/>
    <property type="match status" value="1"/>
</dbReference>
<proteinExistence type="predicted"/>
<evidence type="ECO:0000256" key="6">
    <source>
        <dbReference type="SAM" id="MobiDB-lite"/>
    </source>
</evidence>
<reference evidence="8" key="1">
    <citation type="submission" date="2013-08" db="EMBL/GenBank/DDBJ databases">
        <authorList>
            <person name="Mendez C."/>
            <person name="Richter M."/>
            <person name="Ferrer M."/>
            <person name="Sanchez J."/>
        </authorList>
    </citation>
    <scope>NUCLEOTIDE SEQUENCE</scope>
</reference>
<dbReference type="PROSITE" id="PS52039">
    <property type="entry name" value="TOPO_IA_2"/>
    <property type="match status" value="1"/>
</dbReference>
<reference evidence="8" key="2">
    <citation type="journal article" date="2014" name="ISME J.">
        <title>Microbial stratification in low pH oxic and suboxic macroscopic growths along an acid mine drainage.</title>
        <authorList>
            <person name="Mendez-Garcia C."/>
            <person name="Mesa V."/>
            <person name="Sprenger R.R."/>
            <person name="Richter M."/>
            <person name="Diez M.S."/>
            <person name="Solano J."/>
            <person name="Bargiela R."/>
            <person name="Golyshina O.V."/>
            <person name="Manteca A."/>
            <person name="Ramos J.L."/>
            <person name="Gallego J.R."/>
            <person name="Llorente I."/>
            <person name="Martins Dos Santos V.A."/>
            <person name="Jensen O.N."/>
            <person name="Pelaez A.I."/>
            <person name="Sanchez J."/>
            <person name="Ferrer M."/>
        </authorList>
    </citation>
    <scope>NUCLEOTIDE SEQUENCE</scope>
</reference>
<dbReference type="Gene3D" id="1.10.460.10">
    <property type="entry name" value="Topoisomerase I, domain 2"/>
    <property type="match status" value="1"/>
</dbReference>